<dbReference type="AlphaFoldDB" id="A0A0L0HRK8"/>
<gene>
    <name evidence="4" type="ORF">SPPG_08895</name>
</gene>
<dbReference type="GO" id="GO:0003676">
    <property type="term" value="F:nucleic acid binding"/>
    <property type="evidence" value="ECO:0007669"/>
    <property type="project" value="InterPro"/>
</dbReference>
<evidence type="ECO:0000256" key="2">
    <source>
        <dbReference type="ARBA" id="ARBA00022694"/>
    </source>
</evidence>
<reference evidence="4 5" key="1">
    <citation type="submission" date="2009-08" db="EMBL/GenBank/DDBJ databases">
        <title>The Genome Sequence of Spizellomyces punctatus strain DAOM BR117.</title>
        <authorList>
            <consortium name="The Broad Institute Genome Sequencing Platform"/>
            <person name="Russ C."/>
            <person name="Cuomo C."/>
            <person name="Shea T."/>
            <person name="Young S.K."/>
            <person name="Zeng Q."/>
            <person name="Koehrsen M."/>
            <person name="Haas B."/>
            <person name="Borodovsky M."/>
            <person name="Guigo R."/>
            <person name="Alvarado L."/>
            <person name="Berlin A."/>
            <person name="Bochicchio J."/>
            <person name="Borenstein D."/>
            <person name="Chapman S."/>
            <person name="Chen Z."/>
            <person name="Engels R."/>
            <person name="Freedman E."/>
            <person name="Gellesch M."/>
            <person name="Goldberg J."/>
            <person name="Griggs A."/>
            <person name="Gujja S."/>
            <person name="Heiman D."/>
            <person name="Hepburn T."/>
            <person name="Howarth C."/>
            <person name="Jen D."/>
            <person name="Larson L."/>
            <person name="Lewis B."/>
            <person name="Mehta T."/>
            <person name="Park D."/>
            <person name="Pearson M."/>
            <person name="Roberts A."/>
            <person name="Saif S."/>
            <person name="Shenoy N."/>
            <person name="Sisk P."/>
            <person name="Stolte C."/>
            <person name="Sykes S."/>
            <person name="Thomson T."/>
            <person name="Walk T."/>
            <person name="White J."/>
            <person name="Yandava C."/>
            <person name="Burger G."/>
            <person name="Gray M.W."/>
            <person name="Holland P.W.H."/>
            <person name="King N."/>
            <person name="Lang F.B.F."/>
            <person name="Roger A.J."/>
            <person name="Ruiz-Trillo I."/>
            <person name="Lander E."/>
            <person name="Nusbaum C."/>
        </authorList>
    </citation>
    <scope>NUCLEOTIDE SEQUENCE [LARGE SCALE GENOMIC DNA]</scope>
    <source>
        <strain evidence="4 5">DAOM BR117</strain>
    </source>
</reference>
<dbReference type="SUPFAM" id="SSF82704">
    <property type="entry name" value="AlbA-like"/>
    <property type="match status" value="1"/>
</dbReference>
<dbReference type="VEuPathDB" id="FungiDB:SPPG_08895"/>
<accession>A0A0L0HRK8</accession>
<organism evidence="4 5">
    <name type="scientific">Spizellomyces punctatus (strain DAOM BR117)</name>
    <dbReference type="NCBI Taxonomy" id="645134"/>
    <lineage>
        <taxon>Eukaryota</taxon>
        <taxon>Fungi</taxon>
        <taxon>Fungi incertae sedis</taxon>
        <taxon>Chytridiomycota</taxon>
        <taxon>Chytridiomycota incertae sedis</taxon>
        <taxon>Chytridiomycetes</taxon>
        <taxon>Spizellomycetales</taxon>
        <taxon>Spizellomycetaceae</taxon>
        <taxon>Spizellomyces</taxon>
    </lineage>
</organism>
<dbReference type="OMA" id="ANCEINR"/>
<evidence type="ECO:0000313" key="4">
    <source>
        <dbReference type="EMBL" id="KND03509.1"/>
    </source>
</evidence>
<dbReference type="GO" id="GO:0001682">
    <property type="term" value="P:tRNA 5'-leader removal"/>
    <property type="evidence" value="ECO:0007669"/>
    <property type="project" value="InterPro"/>
</dbReference>
<dbReference type="Pfam" id="PF12328">
    <property type="entry name" value="Rpp20"/>
    <property type="match status" value="1"/>
</dbReference>
<dbReference type="EMBL" id="KQ257451">
    <property type="protein sequence ID" value="KND03509.1"/>
    <property type="molecule type" value="Genomic_DNA"/>
</dbReference>
<name>A0A0L0HRK8_SPIPD</name>
<dbReference type="OrthoDB" id="416729at2759"/>
<proteinExistence type="predicted"/>
<dbReference type="PANTHER" id="PTHR15314:SF1">
    <property type="entry name" value="RIBONUCLEASE P PROTEIN SUBUNIT P20"/>
    <property type="match status" value="1"/>
</dbReference>
<evidence type="ECO:0000256" key="1">
    <source>
        <dbReference type="ARBA" id="ARBA00004604"/>
    </source>
</evidence>
<dbReference type="GO" id="GO:0005655">
    <property type="term" value="C:nucleolar ribonuclease P complex"/>
    <property type="evidence" value="ECO:0007669"/>
    <property type="project" value="InterPro"/>
</dbReference>
<dbReference type="InterPro" id="IPR014612">
    <property type="entry name" value="Pop7/Rpp20"/>
</dbReference>
<dbReference type="Proteomes" id="UP000053201">
    <property type="component" value="Unassembled WGS sequence"/>
</dbReference>
<keyword evidence="2" id="KW-0819">tRNA processing</keyword>
<dbReference type="GeneID" id="27692020"/>
<evidence type="ECO:0000313" key="5">
    <source>
        <dbReference type="Proteomes" id="UP000053201"/>
    </source>
</evidence>
<protein>
    <submittedName>
        <fullName evidence="4">Uncharacterized protein</fullName>
    </submittedName>
</protein>
<comment type="subcellular location">
    <subcellularLocation>
        <location evidence="1">Nucleus</location>
        <location evidence="1">Nucleolus</location>
    </subcellularLocation>
</comment>
<dbReference type="InParanoid" id="A0A0L0HRK8"/>
<dbReference type="InterPro" id="IPR036882">
    <property type="entry name" value="Alba-like_dom_sf"/>
</dbReference>
<dbReference type="STRING" id="645134.A0A0L0HRK8"/>
<sequence length="86" mass="9591">MQSVYPRFTFLTIHGLGAAITRAIELALSLREKNPDRIAWTITTSSVVLVDDIEPEDVEADIYSEPRQNSAIHIRVVKVGTSPKLE</sequence>
<dbReference type="Gene3D" id="3.30.110.20">
    <property type="entry name" value="Alba-like domain"/>
    <property type="match status" value="1"/>
</dbReference>
<dbReference type="PANTHER" id="PTHR15314">
    <property type="entry name" value="RIBONUCLEASE P PROTEIN SUBUNIT P20"/>
    <property type="match status" value="1"/>
</dbReference>
<dbReference type="RefSeq" id="XP_016611548.1">
    <property type="nucleotide sequence ID" value="XM_016757043.1"/>
</dbReference>
<keyword evidence="5" id="KW-1185">Reference proteome</keyword>
<evidence type="ECO:0000256" key="3">
    <source>
        <dbReference type="ARBA" id="ARBA00023242"/>
    </source>
</evidence>
<keyword evidence="3" id="KW-0539">Nucleus</keyword>
<dbReference type="GO" id="GO:0000172">
    <property type="term" value="C:ribonuclease MRP complex"/>
    <property type="evidence" value="ECO:0007669"/>
    <property type="project" value="InterPro"/>
</dbReference>